<keyword evidence="7" id="KW-1185">Reference proteome</keyword>
<dbReference type="AlphaFoldDB" id="A0A443NVM1"/>
<proteinExistence type="predicted"/>
<evidence type="ECO:0000256" key="2">
    <source>
        <dbReference type="ARBA" id="ARBA00022803"/>
    </source>
</evidence>
<evidence type="ECO:0000256" key="4">
    <source>
        <dbReference type="SAM" id="MobiDB-lite"/>
    </source>
</evidence>
<dbReference type="Pfam" id="PF00564">
    <property type="entry name" value="PB1"/>
    <property type="match status" value="1"/>
</dbReference>
<dbReference type="Gene3D" id="3.10.20.90">
    <property type="entry name" value="Phosphatidylinositol 3-kinase Catalytic Subunit, Chain A, domain 1"/>
    <property type="match status" value="1"/>
</dbReference>
<evidence type="ECO:0000313" key="7">
    <source>
        <dbReference type="Proteomes" id="UP000283530"/>
    </source>
</evidence>
<feature type="domain" description="PB1" evidence="5">
    <location>
        <begin position="338"/>
        <end position="417"/>
    </location>
</feature>
<dbReference type="OrthoDB" id="2942533at2759"/>
<sequence>MLEFVIKEDPYSRESINEFSSCEEPVYLPGSILVEFKMGKLSGKKKKHVGGRTGDENAKPKKSGEPNSKVIDKDLTVFIDMSQELKGEGNMLFQNRDFDGAIFKYEKALKLLPKNNIDLAYLHTNMAACYMQKGPGEFRKAIEECNLALDVSPKYGKALLKRARCFEALNQLDLALYDVKKVLRLEPNNLVANEIMERVRKILGEKSIQMDDEGSFLAPECKEPACHSPKCKVVKEKNRNEKKKKSRKTEDKAVAEEQHKTKSTKTEQKEIVEEHPIIPKSKSTKTEDKAIVEEKHEANWPRVAKLRVVVEEQYKPKSSETEDKTGVEEQNKAMEESVRTIKLVWGEDIRCAQMPANCSVSQMREIARAWFPSLKAVLIKYKDQEGDLVTITTTEELRWAEASVNLQGSLRFFIAEVNPEHDPLFSHQSKNGNLVQKRMICQNNGFSYINDWIIEFAQLLKNHVGFESDGYLELHNMGMKVYSEAIEETITSEDAQRLFDVAAEKFQEMAALAFFHWGNVHMSRARKRVPLTEEASTELVVDQVRKAYEWAQREYEEAGKKYNEALHIKSDFYEGLLALGQQQFEQAKLTWNFSVDSKVDLDDSSSMKVIDLFEHAQNNLAVGTDMWEKMEAQRLSEISNPGKIKKQLEKVGLDGIFKELSTDEAAELANNMRSQINILWGTVLYERSIIEFKLGNEIWEAAIERFKLAGASEIDTGVMIKNHCSNENAQEGLGFKIDEIVQALNVMYDAKLWKSGLPSFRLESLLRRRVSNWTEALHHILIKQHNCRKYQQRRKRMDNINEPYSICFSHLWCKLCRCFAIKDPQPLPCRHPISNLPLLIPEAICKTQHKTQHPTYRNEASCPVAVVGDALALVSEERGQELKC</sequence>
<dbReference type="InterPro" id="IPR000270">
    <property type="entry name" value="PB1_dom"/>
</dbReference>
<dbReference type="PANTHER" id="PTHR46183:SF4">
    <property type="entry name" value="PROTEIN PHOX4"/>
    <property type="match status" value="1"/>
</dbReference>
<dbReference type="InterPro" id="IPR019734">
    <property type="entry name" value="TPR_rpt"/>
</dbReference>
<dbReference type="SUPFAM" id="SSF48452">
    <property type="entry name" value="TPR-like"/>
    <property type="match status" value="1"/>
</dbReference>
<keyword evidence="1" id="KW-0677">Repeat</keyword>
<dbReference type="STRING" id="337451.A0A443NVM1"/>
<dbReference type="PROSITE" id="PS50005">
    <property type="entry name" value="TPR"/>
    <property type="match status" value="2"/>
</dbReference>
<dbReference type="InterPro" id="IPR011990">
    <property type="entry name" value="TPR-like_helical_dom_sf"/>
</dbReference>
<feature type="region of interest" description="Disordered" evidence="4">
    <location>
        <begin position="44"/>
        <end position="68"/>
    </location>
</feature>
<evidence type="ECO:0000313" key="6">
    <source>
        <dbReference type="EMBL" id="RWR82549.1"/>
    </source>
</evidence>
<feature type="repeat" description="TPR" evidence="3">
    <location>
        <begin position="82"/>
        <end position="115"/>
    </location>
</feature>
<dbReference type="PANTHER" id="PTHR46183">
    <property type="entry name" value="PROTEIN CLMP1"/>
    <property type="match status" value="1"/>
</dbReference>
<dbReference type="Gene3D" id="1.25.40.10">
    <property type="entry name" value="Tetratricopeptide repeat domain"/>
    <property type="match status" value="1"/>
</dbReference>
<feature type="repeat" description="TPR" evidence="3">
    <location>
        <begin position="156"/>
        <end position="189"/>
    </location>
</feature>
<comment type="caution">
    <text evidence="6">The sequence shown here is derived from an EMBL/GenBank/DDBJ whole genome shotgun (WGS) entry which is preliminary data.</text>
</comment>
<dbReference type="SMART" id="SM00666">
    <property type="entry name" value="PB1"/>
    <property type="match status" value="1"/>
</dbReference>
<name>A0A443NVM1_9MAGN</name>
<evidence type="ECO:0000256" key="3">
    <source>
        <dbReference type="PROSITE-ProRule" id="PRU00339"/>
    </source>
</evidence>
<feature type="compositionally biased region" description="Basic and acidic residues" evidence="4">
    <location>
        <begin position="248"/>
        <end position="269"/>
    </location>
</feature>
<evidence type="ECO:0000256" key="1">
    <source>
        <dbReference type="ARBA" id="ARBA00022737"/>
    </source>
</evidence>
<dbReference type="SUPFAM" id="SSF54277">
    <property type="entry name" value="CAD &amp; PB1 domains"/>
    <property type="match status" value="1"/>
</dbReference>
<dbReference type="InterPro" id="IPR044517">
    <property type="entry name" value="PHOX1-4"/>
</dbReference>
<dbReference type="SMART" id="SM00028">
    <property type="entry name" value="TPR"/>
    <property type="match status" value="3"/>
</dbReference>
<feature type="compositionally biased region" description="Basic and acidic residues" evidence="4">
    <location>
        <begin position="53"/>
        <end position="68"/>
    </location>
</feature>
<reference evidence="6 7" key="1">
    <citation type="journal article" date="2019" name="Nat. Plants">
        <title>Stout camphor tree genome fills gaps in understanding of flowering plant genome evolution.</title>
        <authorList>
            <person name="Chaw S.M."/>
            <person name="Liu Y.C."/>
            <person name="Wu Y.W."/>
            <person name="Wang H.Y."/>
            <person name="Lin C.I."/>
            <person name="Wu C.S."/>
            <person name="Ke H.M."/>
            <person name="Chang L.Y."/>
            <person name="Hsu C.Y."/>
            <person name="Yang H.T."/>
            <person name="Sudianto E."/>
            <person name="Hsu M.H."/>
            <person name="Wu K.P."/>
            <person name="Wang L.N."/>
            <person name="Leebens-Mack J.H."/>
            <person name="Tsai I.J."/>
        </authorList>
    </citation>
    <scope>NUCLEOTIDE SEQUENCE [LARGE SCALE GENOMIC DNA]</scope>
    <source>
        <strain evidence="7">cv. Chaw 1501</strain>
        <tissue evidence="6">Young leaves</tissue>
    </source>
</reference>
<protein>
    <submittedName>
        <fullName evidence="6">HSP-interacting protein</fullName>
    </submittedName>
</protein>
<organism evidence="6 7">
    <name type="scientific">Cinnamomum micranthum f. kanehirae</name>
    <dbReference type="NCBI Taxonomy" id="337451"/>
    <lineage>
        <taxon>Eukaryota</taxon>
        <taxon>Viridiplantae</taxon>
        <taxon>Streptophyta</taxon>
        <taxon>Embryophyta</taxon>
        <taxon>Tracheophyta</taxon>
        <taxon>Spermatophyta</taxon>
        <taxon>Magnoliopsida</taxon>
        <taxon>Magnoliidae</taxon>
        <taxon>Laurales</taxon>
        <taxon>Lauraceae</taxon>
        <taxon>Cinnamomum</taxon>
    </lineage>
</organism>
<dbReference type="EMBL" id="QPKB01000004">
    <property type="protein sequence ID" value="RWR82549.1"/>
    <property type="molecule type" value="Genomic_DNA"/>
</dbReference>
<accession>A0A443NVM1</accession>
<feature type="region of interest" description="Disordered" evidence="4">
    <location>
        <begin position="236"/>
        <end position="269"/>
    </location>
</feature>
<evidence type="ECO:0000259" key="5">
    <source>
        <dbReference type="SMART" id="SM00666"/>
    </source>
</evidence>
<keyword evidence="2 3" id="KW-0802">TPR repeat</keyword>
<dbReference type="CDD" id="cd05992">
    <property type="entry name" value="PB1"/>
    <property type="match status" value="1"/>
</dbReference>
<gene>
    <name evidence="6" type="ORF">CKAN_01127100</name>
</gene>
<dbReference type="Proteomes" id="UP000283530">
    <property type="component" value="Unassembled WGS sequence"/>
</dbReference>